<dbReference type="RefSeq" id="WP_092643407.1">
    <property type="nucleotide sequence ID" value="NZ_FNID01000051.1"/>
</dbReference>
<dbReference type="InterPro" id="IPR009078">
    <property type="entry name" value="Ferritin-like_SF"/>
</dbReference>
<dbReference type="Pfam" id="PF02915">
    <property type="entry name" value="Rubrerythrin"/>
    <property type="match status" value="1"/>
</dbReference>
<evidence type="ECO:0000259" key="2">
    <source>
        <dbReference type="Pfam" id="PF02915"/>
    </source>
</evidence>
<gene>
    <name evidence="3" type="ORF">SAMN05192585_15115</name>
</gene>
<protein>
    <submittedName>
        <fullName evidence="3">Rubrerythrin</fullName>
    </submittedName>
</protein>
<evidence type="ECO:0000313" key="4">
    <source>
        <dbReference type="Proteomes" id="UP000199182"/>
    </source>
</evidence>
<evidence type="ECO:0000256" key="1">
    <source>
        <dbReference type="SAM" id="MobiDB-lite"/>
    </source>
</evidence>
<sequence length="204" mass="22364">MVQTTCQRLRTYIDAELKDAALYRELAKKAPVDDAMMLLEFAQDEQRHAEEFQCIYQTMNGCPYAPNVQAPNLNAPYRDILLRRVLDESNDYRKYGDQNLLCPNSPLRNAYCQAQTDENVHALRLLYMLNKSNLNKPETNYVSPATTNSSAVSPATTNSSAVSPATTNSSDVSPATVNSSAVSPAAINPGSVNQNTTSPAIKGK</sequence>
<feature type="compositionally biased region" description="Polar residues" evidence="1">
    <location>
        <begin position="139"/>
        <end position="182"/>
    </location>
</feature>
<dbReference type="SUPFAM" id="SSF47240">
    <property type="entry name" value="Ferritin-like"/>
    <property type="match status" value="1"/>
</dbReference>
<organism evidence="3 4">
    <name type="scientific">Acetanaerobacterium elongatum</name>
    <dbReference type="NCBI Taxonomy" id="258515"/>
    <lineage>
        <taxon>Bacteria</taxon>
        <taxon>Bacillati</taxon>
        <taxon>Bacillota</taxon>
        <taxon>Clostridia</taxon>
        <taxon>Eubacteriales</taxon>
        <taxon>Oscillospiraceae</taxon>
        <taxon>Acetanaerobacterium</taxon>
    </lineage>
</organism>
<feature type="region of interest" description="Disordered" evidence="1">
    <location>
        <begin position="139"/>
        <end position="204"/>
    </location>
</feature>
<accession>A0A1H0GIP0</accession>
<dbReference type="CDD" id="cd00657">
    <property type="entry name" value="Ferritin_like"/>
    <property type="match status" value="1"/>
</dbReference>
<evidence type="ECO:0000313" key="3">
    <source>
        <dbReference type="EMBL" id="SDO06807.1"/>
    </source>
</evidence>
<proteinExistence type="predicted"/>
<dbReference type="Proteomes" id="UP000199182">
    <property type="component" value="Unassembled WGS sequence"/>
</dbReference>
<name>A0A1H0GIP0_9FIRM</name>
<dbReference type="InterPro" id="IPR003251">
    <property type="entry name" value="Rr_diiron-bd_dom"/>
</dbReference>
<keyword evidence="4" id="KW-1185">Reference proteome</keyword>
<feature type="domain" description="Rubrerythrin diiron-binding" evidence="2">
    <location>
        <begin position="13"/>
        <end position="61"/>
    </location>
</feature>
<reference evidence="3 4" key="1">
    <citation type="submission" date="2016-10" db="EMBL/GenBank/DDBJ databases">
        <authorList>
            <person name="de Groot N.N."/>
        </authorList>
    </citation>
    <scope>NUCLEOTIDE SEQUENCE [LARGE SCALE GENOMIC DNA]</scope>
    <source>
        <strain evidence="3 4">CGMCC 1.5012</strain>
    </source>
</reference>
<dbReference type="STRING" id="258515.SAMN05192585_15115"/>
<dbReference type="GO" id="GO:0016491">
    <property type="term" value="F:oxidoreductase activity"/>
    <property type="evidence" value="ECO:0007669"/>
    <property type="project" value="InterPro"/>
</dbReference>
<dbReference type="AlphaFoldDB" id="A0A1H0GIP0"/>
<dbReference type="GO" id="GO:0046872">
    <property type="term" value="F:metal ion binding"/>
    <property type="evidence" value="ECO:0007669"/>
    <property type="project" value="InterPro"/>
</dbReference>
<dbReference type="EMBL" id="FNID01000051">
    <property type="protein sequence ID" value="SDO06807.1"/>
    <property type="molecule type" value="Genomic_DNA"/>
</dbReference>
<feature type="compositionally biased region" description="Polar residues" evidence="1">
    <location>
        <begin position="190"/>
        <end position="204"/>
    </location>
</feature>